<comment type="caution">
    <text evidence="1">The sequence shown here is derived from an EMBL/GenBank/DDBJ whole genome shotgun (WGS) entry which is preliminary data.</text>
</comment>
<dbReference type="EMBL" id="CM047583">
    <property type="protein sequence ID" value="KAI9913590.1"/>
    <property type="molecule type" value="Genomic_DNA"/>
</dbReference>
<protein>
    <submittedName>
        <fullName evidence="1">Uncharacterized protein</fullName>
    </submittedName>
</protein>
<keyword evidence="2" id="KW-1185">Reference proteome</keyword>
<gene>
    <name evidence="1" type="ORF">PsorP6_005644</name>
</gene>
<dbReference type="Proteomes" id="UP001163321">
    <property type="component" value="Chromosome 4"/>
</dbReference>
<organism evidence="1 2">
    <name type="scientific">Peronosclerospora sorghi</name>
    <dbReference type="NCBI Taxonomy" id="230839"/>
    <lineage>
        <taxon>Eukaryota</taxon>
        <taxon>Sar</taxon>
        <taxon>Stramenopiles</taxon>
        <taxon>Oomycota</taxon>
        <taxon>Peronosporomycetes</taxon>
        <taxon>Peronosporales</taxon>
        <taxon>Peronosporaceae</taxon>
        <taxon>Peronosclerospora</taxon>
    </lineage>
</organism>
<reference evidence="1 2" key="1">
    <citation type="journal article" date="2022" name="bioRxiv">
        <title>The genome of the oomycete Peronosclerospora sorghi, a cosmopolitan pathogen of maize and sorghum, is inflated with dispersed pseudogenes.</title>
        <authorList>
            <person name="Fletcher K."/>
            <person name="Martin F."/>
            <person name="Isakeit T."/>
            <person name="Cavanaugh K."/>
            <person name="Magill C."/>
            <person name="Michelmore R."/>
        </authorList>
    </citation>
    <scope>NUCLEOTIDE SEQUENCE [LARGE SCALE GENOMIC DNA]</scope>
    <source>
        <strain evidence="1">P6</strain>
    </source>
</reference>
<name>A0ACC0W4M2_9STRA</name>
<evidence type="ECO:0000313" key="1">
    <source>
        <dbReference type="EMBL" id="KAI9913590.1"/>
    </source>
</evidence>
<evidence type="ECO:0000313" key="2">
    <source>
        <dbReference type="Proteomes" id="UP001163321"/>
    </source>
</evidence>
<accession>A0ACC0W4M2</accession>
<sequence>MTASYVQLSPEVLIRTFLQVAEWYYWKTLQNEIKEFVKTSENFTHSKHDNQRKNRLLMPIPIPDQCWNIVSMVFISEIPVSNGFDDILTVVYKLSKRTMYATVHANDDAPETVKTFFEAVVRHHGLPEVIISDRDSNVVKCAIKLVPS</sequence>
<proteinExistence type="predicted"/>